<dbReference type="InterPro" id="IPR015860">
    <property type="entry name" value="ABC_transpr_TagH-like"/>
</dbReference>
<dbReference type="InterPro" id="IPR027417">
    <property type="entry name" value="P-loop_NTPase"/>
</dbReference>
<dbReference type="CDD" id="cd03220">
    <property type="entry name" value="ABC_KpsT_Wzt"/>
    <property type="match status" value="1"/>
</dbReference>
<keyword evidence="7" id="KW-1185">Reference proteome</keyword>
<dbReference type="Gene3D" id="2.70.50.60">
    <property type="entry name" value="abc- transporter (atp binding component) like domain"/>
    <property type="match status" value="1"/>
</dbReference>
<gene>
    <name evidence="6" type="ORF">SAMN06297251_104302</name>
</gene>
<dbReference type="InterPro" id="IPR050683">
    <property type="entry name" value="Bact_Polysacc_Export_ATP-bd"/>
</dbReference>
<keyword evidence="2" id="KW-0813">Transport</keyword>
<evidence type="ECO:0000256" key="4">
    <source>
        <dbReference type="ARBA" id="ARBA00022840"/>
    </source>
</evidence>
<keyword evidence="4 6" id="KW-0067">ATP-binding</keyword>
<dbReference type="Pfam" id="PF14524">
    <property type="entry name" value="Wzt_C"/>
    <property type="match status" value="1"/>
</dbReference>
<organism evidence="6 7">
    <name type="scientific">Fulvimarina manganoxydans</name>
    <dbReference type="NCBI Taxonomy" id="937218"/>
    <lineage>
        <taxon>Bacteria</taxon>
        <taxon>Pseudomonadati</taxon>
        <taxon>Pseudomonadota</taxon>
        <taxon>Alphaproteobacteria</taxon>
        <taxon>Hyphomicrobiales</taxon>
        <taxon>Aurantimonadaceae</taxon>
        <taxon>Fulvimarina</taxon>
    </lineage>
</organism>
<dbReference type="RefSeq" id="WP_084409410.1">
    <property type="nucleotide sequence ID" value="NZ_FWXR01000004.1"/>
</dbReference>
<evidence type="ECO:0000256" key="3">
    <source>
        <dbReference type="ARBA" id="ARBA00022741"/>
    </source>
</evidence>
<dbReference type="PANTHER" id="PTHR46743:SF2">
    <property type="entry name" value="TEICHOIC ACIDS EXPORT ATP-BINDING PROTEIN TAGH"/>
    <property type="match status" value="1"/>
</dbReference>
<accession>A0A1W2AMP2</accession>
<dbReference type="GO" id="GO:0016020">
    <property type="term" value="C:membrane"/>
    <property type="evidence" value="ECO:0007669"/>
    <property type="project" value="InterPro"/>
</dbReference>
<dbReference type="AlphaFoldDB" id="A0A1W2AMP2"/>
<evidence type="ECO:0000313" key="6">
    <source>
        <dbReference type="EMBL" id="SMC61731.1"/>
    </source>
</evidence>
<comment type="similarity">
    <text evidence="1">Belongs to the ABC transporter superfamily.</text>
</comment>
<protein>
    <submittedName>
        <fullName evidence="6">Lipopolysaccharide transport system ATP-binding protein</fullName>
    </submittedName>
</protein>
<dbReference type="Pfam" id="PF00005">
    <property type="entry name" value="ABC_tran"/>
    <property type="match status" value="1"/>
</dbReference>
<dbReference type="PROSITE" id="PS50893">
    <property type="entry name" value="ABC_TRANSPORTER_2"/>
    <property type="match status" value="1"/>
</dbReference>
<dbReference type="Gene3D" id="3.40.50.300">
    <property type="entry name" value="P-loop containing nucleotide triphosphate hydrolases"/>
    <property type="match status" value="1"/>
</dbReference>
<keyword evidence="3" id="KW-0547">Nucleotide-binding</keyword>
<evidence type="ECO:0000256" key="2">
    <source>
        <dbReference type="ARBA" id="ARBA00022448"/>
    </source>
</evidence>
<reference evidence="6 7" key="1">
    <citation type="submission" date="2017-04" db="EMBL/GenBank/DDBJ databases">
        <authorList>
            <person name="Afonso C.L."/>
            <person name="Miller P.J."/>
            <person name="Scott M.A."/>
            <person name="Spackman E."/>
            <person name="Goraichik I."/>
            <person name="Dimitrov K.M."/>
            <person name="Suarez D.L."/>
            <person name="Swayne D.E."/>
        </authorList>
    </citation>
    <scope>NUCLEOTIDE SEQUENCE [LARGE SCALE GENOMIC DNA]</scope>
    <source>
        <strain evidence="6 7">CGMCC 1.10972</strain>
    </source>
</reference>
<evidence type="ECO:0000259" key="5">
    <source>
        <dbReference type="PROSITE" id="PS50893"/>
    </source>
</evidence>
<dbReference type="PANTHER" id="PTHR46743">
    <property type="entry name" value="TEICHOIC ACIDS EXPORT ATP-BINDING PROTEIN TAGH"/>
    <property type="match status" value="1"/>
</dbReference>
<dbReference type="PROSITE" id="PS00211">
    <property type="entry name" value="ABC_TRANSPORTER_1"/>
    <property type="match status" value="1"/>
</dbReference>
<dbReference type="STRING" id="937218.SAMN06297251_104302"/>
<dbReference type="CDD" id="cd10147">
    <property type="entry name" value="Wzt_C-like"/>
    <property type="match status" value="1"/>
</dbReference>
<dbReference type="EMBL" id="FWXR01000004">
    <property type="protein sequence ID" value="SMC61731.1"/>
    <property type="molecule type" value="Genomic_DNA"/>
</dbReference>
<dbReference type="OrthoDB" id="9778870at2"/>
<dbReference type="GO" id="GO:0016887">
    <property type="term" value="F:ATP hydrolysis activity"/>
    <property type="evidence" value="ECO:0007669"/>
    <property type="project" value="InterPro"/>
</dbReference>
<dbReference type="SMART" id="SM00382">
    <property type="entry name" value="AAA"/>
    <property type="match status" value="1"/>
</dbReference>
<feature type="domain" description="ABC transporter" evidence="5">
    <location>
        <begin position="4"/>
        <end position="243"/>
    </location>
</feature>
<name>A0A1W2AMP2_9HYPH</name>
<evidence type="ECO:0000256" key="1">
    <source>
        <dbReference type="ARBA" id="ARBA00005417"/>
    </source>
</evidence>
<dbReference type="Proteomes" id="UP000192656">
    <property type="component" value="Unassembled WGS sequence"/>
</dbReference>
<dbReference type="SUPFAM" id="SSF52540">
    <property type="entry name" value="P-loop containing nucleoside triphosphate hydrolases"/>
    <property type="match status" value="1"/>
</dbReference>
<proteinExistence type="inferred from homology"/>
<dbReference type="InterPro" id="IPR029439">
    <property type="entry name" value="Wzt_C"/>
</dbReference>
<sequence>MRALEIQGLGKAYRSYRSPWRRIGSWFDLCEADRETWVLQDVSFSAIPGETIGILGHNGAGKSTLLKLITGTLRPTTGSAIANGRISAILELGMGFNPEMTGRENARHGLNLAGIPIETIETLLPEIHEFSEIGTFFDQPLRTYSSGMQVRVAFAVATAVRPEILIVDEALSVGDAYFQHKSFKRIREFQAAGTTLLFVSHDTNAIQAICDRALLFERGRLLRDDRPDVVVDHYNHLIAQRTESDQIEELIGEEGRVQTVSGSRKVAIEAVEVLDSEGRNAEVVGTGARTTLRVEAKVREPVEALVLGVSIRDRLGQTIYGTNTWYTDQTLSELRAGQNIVFDVDFPCDLGPGTYSVAIALTSSETHLVENYEWRNLAAVFEVVNLDKPIFIGSAWLDTTIKIAISDSRSERADTAEEGPSLQ</sequence>
<dbReference type="GO" id="GO:0005524">
    <property type="term" value="F:ATP binding"/>
    <property type="evidence" value="ECO:0007669"/>
    <property type="project" value="UniProtKB-KW"/>
</dbReference>
<evidence type="ECO:0000313" key="7">
    <source>
        <dbReference type="Proteomes" id="UP000192656"/>
    </source>
</evidence>
<dbReference type="InterPro" id="IPR017871">
    <property type="entry name" value="ABC_transporter-like_CS"/>
</dbReference>
<dbReference type="InterPro" id="IPR003439">
    <property type="entry name" value="ABC_transporter-like_ATP-bd"/>
</dbReference>
<dbReference type="InterPro" id="IPR003593">
    <property type="entry name" value="AAA+_ATPase"/>
</dbReference>
<dbReference type="GO" id="GO:0140359">
    <property type="term" value="F:ABC-type transporter activity"/>
    <property type="evidence" value="ECO:0007669"/>
    <property type="project" value="InterPro"/>
</dbReference>